<comment type="caution">
    <text evidence="3">The sequence shown here is derived from an EMBL/GenBank/DDBJ whole genome shotgun (WGS) entry which is preliminary data.</text>
</comment>
<evidence type="ECO:0000313" key="3">
    <source>
        <dbReference type="EMBL" id="KDN87855.1"/>
    </source>
</evidence>
<gene>
    <name evidence="3" type="ORF">KCH_05020</name>
</gene>
<evidence type="ECO:0000313" key="4">
    <source>
        <dbReference type="Proteomes" id="UP000027178"/>
    </source>
</evidence>
<dbReference type="HOGENOM" id="CLU_375928_0_0_11"/>
<dbReference type="EMBL" id="JNBY01000015">
    <property type="protein sequence ID" value="KDN87855.1"/>
    <property type="molecule type" value="Genomic_DNA"/>
</dbReference>
<dbReference type="eggNOG" id="COG0265">
    <property type="taxonomic scope" value="Bacteria"/>
</dbReference>
<dbReference type="InterPro" id="IPR009003">
    <property type="entry name" value="Peptidase_S1_PA"/>
</dbReference>
<dbReference type="Pfam" id="PF13365">
    <property type="entry name" value="Trypsin_2"/>
    <property type="match status" value="1"/>
</dbReference>
<feature type="region of interest" description="Disordered" evidence="1">
    <location>
        <begin position="703"/>
        <end position="739"/>
    </location>
</feature>
<keyword evidence="4" id="KW-1185">Reference proteome</keyword>
<organism evidence="3 4">
    <name type="scientific">Kitasatospora cheerisanensis KCTC 2395</name>
    <dbReference type="NCBI Taxonomy" id="1348663"/>
    <lineage>
        <taxon>Bacteria</taxon>
        <taxon>Bacillati</taxon>
        <taxon>Actinomycetota</taxon>
        <taxon>Actinomycetes</taxon>
        <taxon>Kitasatosporales</taxon>
        <taxon>Streptomycetaceae</taxon>
        <taxon>Kitasatospora</taxon>
    </lineage>
</organism>
<feature type="domain" description="vWA-MoxR associated protein C-terminal" evidence="2">
    <location>
        <begin position="494"/>
        <end position="719"/>
    </location>
</feature>
<dbReference type="OrthoDB" id="134501at2"/>
<name>A0A066ZCI0_9ACTN</name>
<proteinExistence type="predicted"/>
<dbReference type="SUPFAM" id="SSF50494">
    <property type="entry name" value="Trypsin-like serine proteases"/>
    <property type="match status" value="1"/>
</dbReference>
<dbReference type="PATRIC" id="fig|1348663.4.peg.476"/>
<dbReference type="Gene3D" id="2.40.10.120">
    <property type="match status" value="1"/>
</dbReference>
<dbReference type="AlphaFoldDB" id="A0A066ZCI0"/>
<protein>
    <recommendedName>
        <fullName evidence="2">vWA-MoxR associated protein C-terminal domain-containing protein</fullName>
    </recommendedName>
</protein>
<accession>A0A066ZCI0</accession>
<evidence type="ECO:0000259" key="2">
    <source>
        <dbReference type="Pfam" id="PF20028"/>
    </source>
</evidence>
<evidence type="ECO:0000256" key="1">
    <source>
        <dbReference type="SAM" id="MobiDB-lite"/>
    </source>
</evidence>
<reference evidence="3 4" key="1">
    <citation type="submission" date="2014-05" db="EMBL/GenBank/DDBJ databases">
        <title>Draft Genome Sequence of Kitasatospora cheerisanensis KCTC 2395.</title>
        <authorList>
            <person name="Nam D.H."/>
        </authorList>
    </citation>
    <scope>NUCLEOTIDE SEQUENCE [LARGE SCALE GENOMIC DNA]</scope>
    <source>
        <strain evidence="3 4">KCTC 2395</strain>
    </source>
</reference>
<dbReference type="RefSeq" id="WP_035858501.1">
    <property type="nucleotide sequence ID" value="NZ_KK853997.1"/>
</dbReference>
<dbReference type="Proteomes" id="UP000027178">
    <property type="component" value="Unassembled WGS sequence"/>
</dbReference>
<dbReference type="InterPro" id="IPR045450">
    <property type="entry name" value="VMAP_C"/>
</dbReference>
<dbReference type="Pfam" id="PF20028">
    <property type="entry name" value="VMAP-C"/>
    <property type="match status" value="1"/>
</dbReference>
<sequence length="739" mass="78289">MGGWFGTGGDTAEQALLSSLATVLTGTGQASGCGVYLTGRLVLTCAHVVNDALGRDQLDPADPGPATLRVGFRTGTATARCAVWIAPRAPGGGPVRAGTPEWHGDLALLELDGEPPPAVVEQRWRALRRGHRVRAWYSGRAPESYVDTTVTACGPALSYLDRALATGPGIVPGYSGGPLWSPRDEAVVGLVVGKLNGAGYDDRGLAVPWQVAREQLAEKMGEVTADRLLPPAQGADERHASAGAEGHRRLAAIVRAELPTAALRGRHARAMAGACGLAVLGAEDSGPAPEELAAVLAETPRALAALCESLRAAHPVAADRLAAHGRLLGTAALLSPEEHGWLVRLFGEPVPELPLGSAFRAALPDVPLPAGLRLPGSGEHAAALEQAAVPELIAHLETLHGGPSATPGVPRVPPLLRLAEFRAAQLRGTRPAVAEEHQDWTGRVARRLGIPDPALFEHRADAADWAARDTRTPARPRVAVGLSRYQHAGGSGPGRFLCQVWIDEDGGRPRPAEQAAEPLPPDAVARHIHAIVAAGGGEALVEFFLDPHDLGLPVEDWDAAEPDDPYGLGFGPEPLGLNHQVVVRLGGELSGVRQAERTGSLRRRWAHRDHAPPLHLDDSHREPRQVVAAVKHDQRTARVVVRTPDTAVRHRYAAICLVVGVPVVLWDRETAGLLPSDHFDPVGPDGTHDGFAERVRRYRALVHGDSSKHPVRPALAQEHPDRPAPAVLDLFDPEERPAL</sequence>